<dbReference type="InterPro" id="IPR011008">
    <property type="entry name" value="Dimeric_a/b-barrel"/>
</dbReference>
<dbReference type="RefSeq" id="XP_022474521.1">
    <property type="nucleotide sequence ID" value="XM_022619058.1"/>
</dbReference>
<dbReference type="PROSITE" id="PS51502">
    <property type="entry name" value="S_R_A_B_BARREL"/>
    <property type="match status" value="1"/>
</dbReference>
<sequence>MTQHVTRITLFKIPNEENQSKVLALYRQMPQKALKDGKPYILSVKAGLAAADQRAQGFTIAAVSIFSSKEDMDYYDNDCVAHQELKGVAKGVHQGFAMVFFKDQVTE</sequence>
<reference evidence="2 3" key="1">
    <citation type="submission" date="2016-09" db="EMBL/GenBank/DDBJ databases">
        <authorList>
            <person name="Capua I."/>
            <person name="De Benedictis P."/>
            <person name="Joannis T."/>
            <person name="Lombin L.H."/>
            <person name="Cattoli G."/>
        </authorList>
    </citation>
    <scope>NUCLEOTIDE SEQUENCE [LARGE SCALE GENOMIC DNA]</scope>
    <source>
        <strain evidence="2 3">IMI 309357</strain>
    </source>
</reference>
<dbReference type="EMBL" id="MJBS01000059">
    <property type="protein sequence ID" value="OHE97367.1"/>
    <property type="molecule type" value="Genomic_DNA"/>
</dbReference>
<comment type="caution">
    <text evidence="2">The sequence shown here is derived from an EMBL/GenBank/DDBJ whole genome shotgun (WGS) entry which is preliminary data.</text>
</comment>
<evidence type="ECO:0000313" key="3">
    <source>
        <dbReference type="Proteomes" id="UP000176998"/>
    </source>
</evidence>
<dbReference type="Pfam" id="PF07876">
    <property type="entry name" value="Dabb"/>
    <property type="match status" value="1"/>
</dbReference>
<name>A0A1G4B7H4_9PEZI</name>
<dbReference type="Proteomes" id="UP000176998">
    <property type="component" value="Unassembled WGS sequence"/>
</dbReference>
<dbReference type="InterPro" id="IPR013097">
    <property type="entry name" value="Dabb"/>
</dbReference>
<organism evidence="2 3">
    <name type="scientific">Colletotrichum orchidophilum</name>
    <dbReference type="NCBI Taxonomy" id="1209926"/>
    <lineage>
        <taxon>Eukaryota</taxon>
        <taxon>Fungi</taxon>
        <taxon>Dikarya</taxon>
        <taxon>Ascomycota</taxon>
        <taxon>Pezizomycotina</taxon>
        <taxon>Sordariomycetes</taxon>
        <taxon>Hypocreomycetidae</taxon>
        <taxon>Glomerellales</taxon>
        <taxon>Glomerellaceae</taxon>
        <taxon>Colletotrichum</taxon>
    </lineage>
</organism>
<dbReference type="GeneID" id="34560568"/>
<protein>
    <submittedName>
        <fullName evidence="2">Stress responsive A/B barrel domain-containing protein</fullName>
    </submittedName>
</protein>
<evidence type="ECO:0000313" key="2">
    <source>
        <dbReference type="EMBL" id="OHE97367.1"/>
    </source>
</evidence>
<dbReference type="AlphaFoldDB" id="A0A1G4B7H4"/>
<dbReference type="OrthoDB" id="3830014at2759"/>
<feature type="domain" description="Stress-response A/B barrel" evidence="1">
    <location>
        <begin position="5"/>
        <end position="101"/>
    </location>
</feature>
<dbReference type="SMART" id="SM00886">
    <property type="entry name" value="Dabb"/>
    <property type="match status" value="1"/>
</dbReference>
<dbReference type="Gene3D" id="3.30.70.100">
    <property type="match status" value="1"/>
</dbReference>
<keyword evidence="3" id="KW-1185">Reference proteome</keyword>
<accession>A0A1G4B7H4</accession>
<evidence type="ECO:0000259" key="1">
    <source>
        <dbReference type="PROSITE" id="PS51502"/>
    </source>
</evidence>
<proteinExistence type="predicted"/>
<dbReference type="SUPFAM" id="SSF54909">
    <property type="entry name" value="Dimeric alpha+beta barrel"/>
    <property type="match status" value="1"/>
</dbReference>
<gene>
    <name evidence="2" type="ORF">CORC01_07422</name>
</gene>